<dbReference type="RefSeq" id="WP_311368564.1">
    <property type="nucleotide sequence ID" value="NZ_JAVRHX010000002.1"/>
</dbReference>
<dbReference type="Proteomes" id="UP001253545">
    <property type="component" value="Unassembled WGS sequence"/>
</dbReference>
<keyword evidence="2" id="KW-1185">Reference proteome</keyword>
<protein>
    <submittedName>
        <fullName evidence="1">DUF6445 family protein</fullName>
    </submittedName>
</protein>
<evidence type="ECO:0000313" key="2">
    <source>
        <dbReference type="Proteomes" id="UP001253545"/>
    </source>
</evidence>
<organism evidence="1 2">
    <name type="scientific">Glaciecola petra</name>
    <dbReference type="NCBI Taxonomy" id="3075602"/>
    <lineage>
        <taxon>Bacteria</taxon>
        <taxon>Pseudomonadati</taxon>
        <taxon>Pseudomonadota</taxon>
        <taxon>Gammaproteobacteria</taxon>
        <taxon>Alteromonadales</taxon>
        <taxon>Alteromonadaceae</taxon>
        <taxon>Glaciecola</taxon>
    </lineage>
</organism>
<name>A0ABU2ZR07_9ALTE</name>
<accession>A0ABU2ZR07</accession>
<dbReference type="InterPro" id="IPR045617">
    <property type="entry name" value="DUF6445"/>
</dbReference>
<gene>
    <name evidence="1" type="ORF">RM552_09355</name>
</gene>
<sequence>MTFNVNPAAQPYLNHVGQEKTPVFILDNFMLNVENSLLNNIEQIAFDSAPTYYPGIRAKLPNEYMLAVAKAVVPLLYKIYSIPQGHKVEFFDSYYSLVTHAPDELSLEQQIPHFDGTDTYRFALLHYLNPSQHGGTSFYKHTPSGMERVYESNVDEYLNSVSNYFQQNGEPNGQYIDSSNEQFEKIGEIPYVQNRMAIYPGNLLHSGSILGPQDIDPNPKSGRLTANIFLHFKPS</sequence>
<dbReference type="EMBL" id="JAVRHX010000002">
    <property type="protein sequence ID" value="MDT0595047.1"/>
    <property type="molecule type" value="Genomic_DNA"/>
</dbReference>
<proteinExistence type="predicted"/>
<reference evidence="1 2" key="1">
    <citation type="submission" date="2023-09" db="EMBL/GenBank/DDBJ databases">
        <authorList>
            <person name="Rey-Velasco X."/>
        </authorList>
    </citation>
    <scope>NUCLEOTIDE SEQUENCE [LARGE SCALE GENOMIC DNA]</scope>
    <source>
        <strain evidence="1 2">P117</strain>
    </source>
</reference>
<evidence type="ECO:0000313" key="1">
    <source>
        <dbReference type="EMBL" id="MDT0595047.1"/>
    </source>
</evidence>
<dbReference type="Pfam" id="PF20043">
    <property type="entry name" value="DUF6445"/>
    <property type="match status" value="1"/>
</dbReference>
<comment type="caution">
    <text evidence="1">The sequence shown here is derived from an EMBL/GenBank/DDBJ whole genome shotgun (WGS) entry which is preliminary data.</text>
</comment>